<dbReference type="InterPro" id="IPR050109">
    <property type="entry name" value="HTH-type_TetR-like_transc_reg"/>
</dbReference>
<proteinExistence type="predicted"/>
<dbReference type="RefSeq" id="WP_379899612.1">
    <property type="nucleotide sequence ID" value="NZ_JBHRTR010000023.1"/>
</dbReference>
<dbReference type="InterPro" id="IPR009057">
    <property type="entry name" value="Homeodomain-like_sf"/>
</dbReference>
<dbReference type="InterPro" id="IPR041586">
    <property type="entry name" value="PsrA_TetR_C"/>
</dbReference>
<name>A0ABV7KZ79_9PROT</name>
<accession>A0ABV7KZ79</accession>
<dbReference type="Pfam" id="PF17939">
    <property type="entry name" value="TetR_C_30"/>
    <property type="match status" value="1"/>
</dbReference>
<dbReference type="Proteomes" id="UP001595528">
    <property type="component" value="Unassembled WGS sequence"/>
</dbReference>
<gene>
    <name evidence="4" type="ORF">ACFOGJ_09395</name>
</gene>
<sequence length="212" mass="23196">MPQVHPTREKILDAAELLFAETSYDAVSIRQIAAAAEVQLSLVTYHIGNKEKLYYEVIERRVSVLSESRLDRLQAALDANGGEPLPLRRIVEAFIEPYVHHSLTGGPGWKAYARLVARMSANPHVTTAIVDLFDPPGRIFLREMQRSMPRASEAQVLWGFTFMVCVMAGTLAENGRIDGLSGGRVRSSDIGAACAEMIPFVTAGLQAVGSRS</sequence>
<dbReference type="InterPro" id="IPR036271">
    <property type="entry name" value="Tet_transcr_reg_TetR-rel_C_sf"/>
</dbReference>
<dbReference type="EMBL" id="JBHRTR010000023">
    <property type="protein sequence ID" value="MFC3227444.1"/>
    <property type="molecule type" value="Genomic_DNA"/>
</dbReference>
<reference evidence="5" key="1">
    <citation type="journal article" date="2019" name="Int. J. Syst. Evol. Microbiol.">
        <title>The Global Catalogue of Microorganisms (GCM) 10K type strain sequencing project: providing services to taxonomists for standard genome sequencing and annotation.</title>
        <authorList>
            <consortium name="The Broad Institute Genomics Platform"/>
            <consortium name="The Broad Institute Genome Sequencing Center for Infectious Disease"/>
            <person name="Wu L."/>
            <person name="Ma J."/>
        </authorList>
    </citation>
    <scope>NUCLEOTIDE SEQUENCE [LARGE SCALE GENOMIC DNA]</scope>
    <source>
        <strain evidence="5">KCTC 42964</strain>
    </source>
</reference>
<dbReference type="InterPro" id="IPR001647">
    <property type="entry name" value="HTH_TetR"/>
</dbReference>
<keyword evidence="1 2" id="KW-0238">DNA-binding</keyword>
<organism evidence="4 5">
    <name type="scientific">Marinibaculum pumilum</name>
    <dbReference type="NCBI Taxonomy" id="1766165"/>
    <lineage>
        <taxon>Bacteria</taxon>
        <taxon>Pseudomonadati</taxon>
        <taxon>Pseudomonadota</taxon>
        <taxon>Alphaproteobacteria</taxon>
        <taxon>Rhodospirillales</taxon>
        <taxon>Rhodospirillaceae</taxon>
        <taxon>Marinibaculum</taxon>
    </lineage>
</organism>
<comment type="caution">
    <text evidence="4">The sequence shown here is derived from an EMBL/GenBank/DDBJ whole genome shotgun (WGS) entry which is preliminary data.</text>
</comment>
<dbReference type="PANTHER" id="PTHR30055">
    <property type="entry name" value="HTH-TYPE TRANSCRIPTIONAL REGULATOR RUTR"/>
    <property type="match status" value="1"/>
</dbReference>
<evidence type="ECO:0000259" key="3">
    <source>
        <dbReference type="PROSITE" id="PS50977"/>
    </source>
</evidence>
<evidence type="ECO:0000313" key="4">
    <source>
        <dbReference type="EMBL" id="MFC3227444.1"/>
    </source>
</evidence>
<dbReference type="SUPFAM" id="SSF46689">
    <property type="entry name" value="Homeodomain-like"/>
    <property type="match status" value="1"/>
</dbReference>
<feature type="domain" description="HTH tetR-type" evidence="3">
    <location>
        <begin position="5"/>
        <end position="65"/>
    </location>
</feature>
<evidence type="ECO:0000256" key="2">
    <source>
        <dbReference type="PROSITE-ProRule" id="PRU00335"/>
    </source>
</evidence>
<evidence type="ECO:0000256" key="1">
    <source>
        <dbReference type="ARBA" id="ARBA00023125"/>
    </source>
</evidence>
<dbReference type="PANTHER" id="PTHR30055:SF235">
    <property type="entry name" value="TRANSCRIPTIONAL REGULATORY PROTEIN"/>
    <property type="match status" value="1"/>
</dbReference>
<dbReference type="PROSITE" id="PS50977">
    <property type="entry name" value="HTH_TETR_2"/>
    <property type="match status" value="1"/>
</dbReference>
<feature type="DNA-binding region" description="H-T-H motif" evidence="2">
    <location>
        <begin position="28"/>
        <end position="47"/>
    </location>
</feature>
<dbReference type="Gene3D" id="1.10.357.10">
    <property type="entry name" value="Tetracycline Repressor, domain 2"/>
    <property type="match status" value="1"/>
</dbReference>
<keyword evidence="5" id="KW-1185">Reference proteome</keyword>
<dbReference type="Pfam" id="PF00440">
    <property type="entry name" value="TetR_N"/>
    <property type="match status" value="1"/>
</dbReference>
<evidence type="ECO:0000313" key="5">
    <source>
        <dbReference type="Proteomes" id="UP001595528"/>
    </source>
</evidence>
<protein>
    <submittedName>
        <fullName evidence="4">TetR/AcrR family transcriptional regulator</fullName>
    </submittedName>
</protein>
<dbReference type="SUPFAM" id="SSF48498">
    <property type="entry name" value="Tetracyclin repressor-like, C-terminal domain"/>
    <property type="match status" value="1"/>
</dbReference>